<gene>
    <name evidence="1" type="ORF">HOLleu_24171</name>
</gene>
<dbReference type="EMBL" id="JAIZAY010000011">
    <property type="protein sequence ID" value="KAJ8033809.1"/>
    <property type="molecule type" value="Genomic_DNA"/>
</dbReference>
<dbReference type="AlphaFoldDB" id="A0A9Q1H5A0"/>
<dbReference type="Proteomes" id="UP001152320">
    <property type="component" value="Chromosome 11"/>
</dbReference>
<proteinExistence type="predicted"/>
<evidence type="ECO:0000313" key="2">
    <source>
        <dbReference type="Proteomes" id="UP001152320"/>
    </source>
</evidence>
<evidence type="ECO:0000313" key="1">
    <source>
        <dbReference type="EMBL" id="KAJ8033809.1"/>
    </source>
</evidence>
<keyword evidence="2" id="KW-1185">Reference proteome</keyword>
<reference evidence="1" key="1">
    <citation type="submission" date="2021-10" db="EMBL/GenBank/DDBJ databases">
        <title>Tropical sea cucumber genome reveals ecological adaptation and Cuvierian tubules defense mechanism.</title>
        <authorList>
            <person name="Chen T."/>
        </authorList>
    </citation>
    <scope>NUCLEOTIDE SEQUENCE</scope>
    <source>
        <strain evidence="1">Nanhai2018</strain>
        <tissue evidence="1">Muscle</tissue>
    </source>
</reference>
<organism evidence="1 2">
    <name type="scientific">Holothuria leucospilota</name>
    <name type="common">Black long sea cucumber</name>
    <name type="synonym">Mertensiothuria leucospilota</name>
    <dbReference type="NCBI Taxonomy" id="206669"/>
    <lineage>
        <taxon>Eukaryota</taxon>
        <taxon>Metazoa</taxon>
        <taxon>Echinodermata</taxon>
        <taxon>Eleutherozoa</taxon>
        <taxon>Echinozoa</taxon>
        <taxon>Holothuroidea</taxon>
        <taxon>Aspidochirotacea</taxon>
        <taxon>Aspidochirotida</taxon>
        <taxon>Holothuriidae</taxon>
        <taxon>Holothuria</taxon>
    </lineage>
</organism>
<comment type="caution">
    <text evidence="1">The sequence shown here is derived from an EMBL/GenBank/DDBJ whole genome shotgun (WGS) entry which is preliminary data.</text>
</comment>
<accession>A0A9Q1H5A0</accession>
<sequence>MVVSNALIRFPNQPKNGDISLDLRVKEIITTETDAKLNIDLINFRIQKQDALRRQTSQDPYLEPYVR</sequence>
<protein>
    <submittedName>
        <fullName evidence="1">Uncharacterized protein</fullName>
    </submittedName>
</protein>
<name>A0A9Q1H5A0_HOLLE</name>